<dbReference type="Proteomes" id="UP000004995">
    <property type="component" value="Unassembled WGS sequence"/>
</dbReference>
<proteinExistence type="predicted"/>
<dbReference type="EMBL" id="AGNK02003997">
    <property type="status" value="NOT_ANNOTATED_CDS"/>
    <property type="molecule type" value="Genomic_DNA"/>
</dbReference>
<evidence type="ECO:0000313" key="2">
    <source>
        <dbReference type="EMBL" id="RCV32040.1"/>
    </source>
</evidence>
<reference evidence="2" key="2">
    <citation type="submission" date="2015-07" db="EMBL/GenBank/DDBJ databases">
        <authorList>
            <person name="Noorani M."/>
        </authorList>
    </citation>
    <scope>NUCLEOTIDE SEQUENCE</scope>
    <source>
        <strain evidence="2">Yugu1</strain>
    </source>
</reference>
<keyword evidence="1" id="KW-0732">Signal</keyword>
<feature type="signal peptide" evidence="1">
    <location>
        <begin position="1"/>
        <end position="26"/>
    </location>
</feature>
<reference evidence="3" key="3">
    <citation type="submission" date="2018-08" db="UniProtKB">
        <authorList>
            <consortium name="EnsemblPlants"/>
        </authorList>
    </citation>
    <scope>IDENTIFICATION</scope>
    <source>
        <strain evidence="3">Yugu1</strain>
    </source>
</reference>
<gene>
    <name evidence="2" type="ORF">SETIT_6G226400v2</name>
</gene>
<organism evidence="3 4">
    <name type="scientific">Setaria italica</name>
    <name type="common">Foxtail millet</name>
    <name type="synonym">Panicum italicum</name>
    <dbReference type="NCBI Taxonomy" id="4555"/>
    <lineage>
        <taxon>Eukaryota</taxon>
        <taxon>Viridiplantae</taxon>
        <taxon>Streptophyta</taxon>
        <taxon>Embryophyta</taxon>
        <taxon>Tracheophyta</taxon>
        <taxon>Spermatophyta</taxon>
        <taxon>Magnoliopsida</taxon>
        <taxon>Liliopsida</taxon>
        <taxon>Poales</taxon>
        <taxon>Poaceae</taxon>
        <taxon>PACMAD clade</taxon>
        <taxon>Panicoideae</taxon>
        <taxon>Panicodae</taxon>
        <taxon>Paniceae</taxon>
        <taxon>Cenchrinae</taxon>
        <taxon>Setaria</taxon>
    </lineage>
</organism>
<dbReference type="EnsemblPlants" id="KQL02695">
    <property type="protein sequence ID" value="KQL02695"/>
    <property type="gene ID" value="SETIT_014744mg"/>
</dbReference>
<reference evidence="2 4" key="1">
    <citation type="journal article" date="2012" name="Nat. Biotechnol.">
        <title>Reference genome sequence of the model plant Setaria.</title>
        <authorList>
            <person name="Bennetzen J.L."/>
            <person name="Schmutz J."/>
            <person name="Wang H."/>
            <person name="Percifield R."/>
            <person name="Hawkins J."/>
            <person name="Pontaroli A.C."/>
            <person name="Estep M."/>
            <person name="Feng L."/>
            <person name="Vaughn J.N."/>
            <person name="Grimwood J."/>
            <person name="Jenkins J."/>
            <person name="Barry K."/>
            <person name="Lindquist E."/>
            <person name="Hellsten U."/>
            <person name="Deshpande S."/>
            <person name="Wang X."/>
            <person name="Wu X."/>
            <person name="Mitros T."/>
            <person name="Triplett J."/>
            <person name="Yang X."/>
            <person name="Ye C.Y."/>
            <person name="Mauro-Herrera M."/>
            <person name="Wang L."/>
            <person name="Li P."/>
            <person name="Sharma M."/>
            <person name="Sharma R."/>
            <person name="Ronald P.C."/>
            <person name="Panaud O."/>
            <person name="Kellogg E.A."/>
            <person name="Brutnell T.P."/>
            <person name="Doust A.N."/>
            <person name="Tuskan G.A."/>
            <person name="Rokhsar D."/>
            <person name="Devos K.M."/>
        </authorList>
    </citation>
    <scope>NUCLEOTIDE SEQUENCE [LARGE SCALE GENOMIC DNA]</scope>
    <source>
        <strain evidence="4">cv. Yugu1</strain>
        <strain evidence="2">Yugu1</strain>
    </source>
</reference>
<name>K3YKH5_SETIT</name>
<keyword evidence="4" id="KW-1185">Reference proteome</keyword>
<dbReference type="EMBL" id="CM003533">
    <property type="protein sequence ID" value="RCV32040.1"/>
    <property type="molecule type" value="Genomic_DNA"/>
</dbReference>
<dbReference type="Gramene" id="KQL02695">
    <property type="protein sequence ID" value="KQL02695"/>
    <property type="gene ID" value="SETIT_014744mg"/>
</dbReference>
<dbReference type="HOGENOM" id="CLU_2473255_0_0_1"/>
<evidence type="ECO:0008006" key="5">
    <source>
        <dbReference type="Google" id="ProtNLM"/>
    </source>
</evidence>
<feature type="chain" id="PRO_5010126828" description="Secreted protein" evidence="1">
    <location>
        <begin position="27"/>
        <end position="88"/>
    </location>
</feature>
<accession>K3YKH5</accession>
<evidence type="ECO:0000313" key="4">
    <source>
        <dbReference type="Proteomes" id="UP000004995"/>
    </source>
</evidence>
<dbReference type="AlphaFoldDB" id="K3YKH5"/>
<evidence type="ECO:0000313" key="3">
    <source>
        <dbReference type="EnsemblPlants" id="KQL02695"/>
    </source>
</evidence>
<dbReference type="OMA" id="IVEHIPC"/>
<evidence type="ECO:0000256" key="1">
    <source>
        <dbReference type="SAM" id="SignalP"/>
    </source>
</evidence>
<sequence length="88" mass="10097">MFGRSLLLLRAGAMLLLRCLIKLASSSKLSFLPSSIVEHIPCFLNRCDNKRTVLMISIQTTVFICLCHNKIKVYAHTIWTPRRSFFPD</sequence>
<protein>
    <recommendedName>
        <fullName evidence="5">Secreted protein</fullName>
    </recommendedName>
</protein>